<dbReference type="EMBL" id="BJML01000011">
    <property type="protein sequence ID" value="GEB46917.1"/>
    <property type="molecule type" value="Genomic_DNA"/>
</dbReference>
<proteinExistence type="predicted"/>
<keyword evidence="1" id="KW-0472">Membrane</keyword>
<name>A0A4Y3QQA7_MICTE</name>
<evidence type="ECO:0000256" key="1">
    <source>
        <dbReference type="SAM" id="Phobius"/>
    </source>
</evidence>
<dbReference type="Proteomes" id="UP000319525">
    <property type="component" value="Unassembled WGS sequence"/>
</dbReference>
<reference evidence="2 3" key="1">
    <citation type="submission" date="2019-06" db="EMBL/GenBank/DDBJ databases">
        <title>Whole genome shotgun sequence of Microbacterium testaceum NBRC 12675.</title>
        <authorList>
            <person name="Hosoyama A."/>
            <person name="Uohara A."/>
            <person name="Ohji S."/>
            <person name="Ichikawa N."/>
        </authorList>
    </citation>
    <scope>NUCLEOTIDE SEQUENCE [LARGE SCALE GENOMIC DNA]</scope>
    <source>
        <strain evidence="2 3">NBRC 12675</strain>
    </source>
</reference>
<dbReference type="AlphaFoldDB" id="A0A4Y3QQA7"/>
<dbReference type="GeneID" id="57145545"/>
<accession>A0A4Y3QQA7</accession>
<gene>
    <name evidence="2" type="ORF">MTE01_28620</name>
</gene>
<evidence type="ECO:0000313" key="2">
    <source>
        <dbReference type="EMBL" id="GEB46917.1"/>
    </source>
</evidence>
<evidence type="ECO:0000313" key="3">
    <source>
        <dbReference type="Proteomes" id="UP000319525"/>
    </source>
</evidence>
<feature type="transmembrane region" description="Helical" evidence="1">
    <location>
        <begin position="23"/>
        <end position="47"/>
    </location>
</feature>
<comment type="caution">
    <text evidence="2">The sequence shown here is derived from an EMBL/GenBank/DDBJ whole genome shotgun (WGS) entry which is preliminary data.</text>
</comment>
<keyword evidence="1" id="KW-0812">Transmembrane</keyword>
<keyword evidence="1" id="KW-1133">Transmembrane helix</keyword>
<protein>
    <submittedName>
        <fullName evidence="2">Uncharacterized protein</fullName>
    </submittedName>
</protein>
<organism evidence="2 3">
    <name type="scientific">Microbacterium testaceum</name>
    <name type="common">Aureobacterium testaceum</name>
    <name type="synonym">Brevibacterium testaceum</name>
    <dbReference type="NCBI Taxonomy" id="2033"/>
    <lineage>
        <taxon>Bacteria</taxon>
        <taxon>Bacillati</taxon>
        <taxon>Actinomycetota</taxon>
        <taxon>Actinomycetes</taxon>
        <taxon>Micrococcales</taxon>
        <taxon>Microbacteriaceae</taxon>
        <taxon>Microbacterium</taxon>
    </lineage>
</organism>
<dbReference type="RefSeq" id="WP_141378137.1">
    <property type="nucleotide sequence ID" value="NZ_BJML01000011.1"/>
</dbReference>
<sequence>MTASASGPAWPVPELIGAGVPVWLSYLIPIGGLLAAVVIAAFLAYCIHAGTRALPRHEAALEVMERLDPSLLAAFGVTDVYRRRYIDVKRLAALKPLLDNEDTVRRDDERLEAARQRVADARAVETAKPRKKARE</sequence>